<dbReference type="AlphaFoldDB" id="A0A367RYI1"/>
<protein>
    <recommendedName>
        <fullName evidence="4">PEP-CTERM sorting domain-containing protein</fullName>
    </recommendedName>
</protein>
<dbReference type="EMBL" id="LXQE01000029">
    <property type="protein sequence ID" value="RCJ41598.1"/>
    <property type="molecule type" value="Genomic_DNA"/>
</dbReference>
<organism evidence="2 3">
    <name type="scientific">Nostoc punctiforme NIES-2108</name>
    <dbReference type="NCBI Taxonomy" id="1356359"/>
    <lineage>
        <taxon>Bacteria</taxon>
        <taxon>Bacillati</taxon>
        <taxon>Cyanobacteriota</taxon>
        <taxon>Cyanophyceae</taxon>
        <taxon>Nostocales</taxon>
        <taxon>Nostocaceae</taxon>
        <taxon>Nostoc</taxon>
    </lineage>
</organism>
<proteinExistence type="predicted"/>
<dbReference type="Proteomes" id="UP000252085">
    <property type="component" value="Unassembled WGS sequence"/>
</dbReference>
<name>A0A367RYI1_NOSPU</name>
<evidence type="ECO:0008006" key="4">
    <source>
        <dbReference type="Google" id="ProtNLM"/>
    </source>
</evidence>
<evidence type="ECO:0000313" key="2">
    <source>
        <dbReference type="EMBL" id="RCJ41598.1"/>
    </source>
</evidence>
<reference evidence="2 3" key="1">
    <citation type="submission" date="2016-04" db="EMBL/GenBank/DDBJ databases">
        <authorList>
            <person name="Evans L.H."/>
            <person name="Alamgir A."/>
            <person name="Owens N."/>
            <person name="Weber N.D."/>
            <person name="Virtaneva K."/>
            <person name="Barbian K."/>
            <person name="Babar A."/>
            <person name="Rosenke K."/>
        </authorList>
    </citation>
    <scope>NUCLEOTIDE SEQUENCE [LARGE SCALE GENOMIC DNA]</scope>
    <source>
        <strain evidence="2">NIES-2108</strain>
    </source>
</reference>
<dbReference type="InterPro" id="IPR013424">
    <property type="entry name" value="Ice-binding_C"/>
</dbReference>
<feature type="chain" id="PRO_5016944315" description="PEP-CTERM sorting domain-containing protein" evidence="1">
    <location>
        <begin position="31"/>
        <end position="239"/>
    </location>
</feature>
<evidence type="ECO:0000313" key="3">
    <source>
        <dbReference type="Proteomes" id="UP000252085"/>
    </source>
</evidence>
<dbReference type="NCBIfam" id="TIGR02595">
    <property type="entry name" value="PEP_CTERM"/>
    <property type="match status" value="1"/>
</dbReference>
<gene>
    <name evidence="2" type="ORF">A6769_01425</name>
</gene>
<evidence type="ECO:0000256" key="1">
    <source>
        <dbReference type="SAM" id="SignalP"/>
    </source>
</evidence>
<keyword evidence="1" id="KW-0732">Signal</keyword>
<sequence length="239" mass="25856">MKLSFVFATAISSFFVSLTTGFSFSGQAQALTFSGISSATWGNPTPGITDTNPIYTGVGSNTFTWGQANSSLGLPNKLTSNGTSFSADINSVFKIADLTYFNGKVRTDSSVEFVPLNLNVSFSPPVGTSQVFDFKLRLVNTFNDPKDPEKSADLVFLDTNLSNRSFTFGSNKYTLELTGFNLEGRQISIKALEEATTTTAIYAKIKTIPEPASVLGLSLLGIYLISRKNSWKINTGNRE</sequence>
<feature type="signal peptide" evidence="1">
    <location>
        <begin position="1"/>
        <end position="30"/>
    </location>
</feature>
<accession>A0A367RYI1</accession>
<comment type="caution">
    <text evidence="2">The sequence shown here is derived from an EMBL/GenBank/DDBJ whole genome shotgun (WGS) entry which is preliminary data.</text>
</comment>
<dbReference type="InterPro" id="IPR047995">
    <property type="entry name" value="Choice_anch_K"/>
</dbReference>
<dbReference type="NCBIfam" id="NF038131">
    <property type="entry name" value="choice_anch_K"/>
    <property type="match status" value="1"/>
</dbReference>